<evidence type="ECO:0000313" key="1">
    <source>
        <dbReference type="EMBL" id="KKN72117.1"/>
    </source>
</evidence>
<dbReference type="EMBL" id="LAZR01000369">
    <property type="protein sequence ID" value="KKN72117.1"/>
    <property type="molecule type" value="Genomic_DNA"/>
</dbReference>
<name>A0A0F9TAW9_9ZZZZ</name>
<comment type="caution">
    <text evidence="1">The sequence shown here is derived from an EMBL/GenBank/DDBJ whole genome shotgun (WGS) entry which is preliminary data.</text>
</comment>
<dbReference type="AlphaFoldDB" id="A0A0F9TAW9"/>
<reference evidence="1" key="1">
    <citation type="journal article" date="2015" name="Nature">
        <title>Complex archaea that bridge the gap between prokaryotes and eukaryotes.</title>
        <authorList>
            <person name="Spang A."/>
            <person name="Saw J.H."/>
            <person name="Jorgensen S.L."/>
            <person name="Zaremba-Niedzwiedzka K."/>
            <person name="Martijn J."/>
            <person name="Lind A.E."/>
            <person name="van Eijk R."/>
            <person name="Schleper C."/>
            <person name="Guy L."/>
            <person name="Ettema T.J."/>
        </authorList>
    </citation>
    <scope>NUCLEOTIDE SEQUENCE</scope>
</reference>
<sequence length="57" mass="6907">MEKKMMSLVLRIKNYFEMTAPQCRREYVELSREDREWFVEEFNAMGLPTTMKKVNGN</sequence>
<gene>
    <name evidence="1" type="ORF">LCGC14_0414030</name>
</gene>
<proteinExistence type="predicted"/>
<protein>
    <submittedName>
        <fullName evidence="1">Uncharacterized protein</fullName>
    </submittedName>
</protein>
<organism evidence="1">
    <name type="scientific">marine sediment metagenome</name>
    <dbReference type="NCBI Taxonomy" id="412755"/>
    <lineage>
        <taxon>unclassified sequences</taxon>
        <taxon>metagenomes</taxon>
        <taxon>ecological metagenomes</taxon>
    </lineage>
</organism>
<accession>A0A0F9TAW9</accession>